<gene>
    <name evidence="1" type="ORF">S01H4_06917</name>
</gene>
<protein>
    <recommendedName>
        <fullName evidence="2">UvrD-like helicase ATP-binding domain-containing protein</fullName>
    </recommendedName>
</protein>
<organism evidence="1">
    <name type="scientific">marine sediment metagenome</name>
    <dbReference type="NCBI Taxonomy" id="412755"/>
    <lineage>
        <taxon>unclassified sequences</taxon>
        <taxon>metagenomes</taxon>
        <taxon>ecological metagenomes</taxon>
    </lineage>
</organism>
<comment type="caution">
    <text evidence="1">The sequence shown here is derived from an EMBL/GenBank/DDBJ whole genome shotgun (WGS) entry which is preliminary data.</text>
</comment>
<proteinExistence type="predicted"/>
<accession>X0YNY4</accession>
<evidence type="ECO:0000313" key="1">
    <source>
        <dbReference type="EMBL" id="GAG57954.1"/>
    </source>
</evidence>
<dbReference type="Gene3D" id="3.40.50.300">
    <property type="entry name" value="P-loop containing nucleotide triphosphate hydrolases"/>
    <property type="match status" value="1"/>
</dbReference>
<dbReference type="InterPro" id="IPR027417">
    <property type="entry name" value="P-loop_NTPase"/>
</dbReference>
<reference evidence="1" key="1">
    <citation type="journal article" date="2014" name="Front. Microbiol.">
        <title>High frequency of phylogenetically diverse reductive dehalogenase-homologous genes in deep subseafloor sedimentary metagenomes.</title>
        <authorList>
            <person name="Kawai M."/>
            <person name="Futagami T."/>
            <person name="Toyoda A."/>
            <person name="Takaki Y."/>
            <person name="Nishi S."/>
            <person name="Hori S."/>
            <person name="Arai W."/>
            <person name="Tsubouchi T."/>
            <person name="Morono Y."/>
            <person name="Uchiyama I."/>
            <person name="Ito T."/>
            <person name="Fujiyama A."/>
            <person name="Inagaki F."/>
            <person name="Takami H."/>
        </authorList>
    </citation>
    <scope>NUCLEOTIDE SEQUENCE</scope>
    <source>
        <strain evidence="1">Expedition CK06-06</strain>
    </source>
</reference>
<name>X0YNY4_9ZZZZ</name>
<sequence>MDGKDDGLKYSLDEDQRLAVIKDDKYNLVIAGAGSGKTPLIPFMIGKSYHKLSVAVNTPMLATNVGIYNIID</sequence>
<evidence type="ECO:0008006" key="2">
    <source>
        <dbReference type="Google" id="ProtNLM"/>
    </source>
</evidence>
<dbReference type="EMBL" id="BART01002199">
    <property type="protein sequence ID" value="GAG57954.1"/>
    <property type="molecule type" value="Genomic_DNA"/>
</dbReference>
<dbReference type="SUPFAM" id="SSF52540">
    <property type="entry name" value="P-loop containing nucleoside triphosphate hydrolases"/>
    <property type="match status" value="1"/>
</dbReference>
<dbReference type="AlphaFoldDB" id="X0YNY4"/>